<dbReference type="Pfam" id="PF00912">
    <property type="entry name" value="Transgly"/>
    <property type="match status" value="1"/>
</dbReference>
<feature type="compositionally biased region" description="Basic and acidic residues" evidence="16">
    <location>
        <begin position="966"/>
        <end position="977"/>
    </location>
</feature>
<keyword evidence="7" id="KW-0378">Hydrolase</keyword>
<evidence type="ECO:0000256" key="7">
    <source>
        <dbReference type="ARBA" id="ARBA00022801"/>
    </source>
</evidence>
<sequence length="977" mass="108616">MNLNKSQIFEKISSFWRRVLSNKVIQAVTGNKVRKGARVTYGVVWNLFLIFFIIGLLGLGFAGGAGAGYFASLVKDEPVRNYDSLQKDIYNYEENTEVYFANEVYLGQLRADLQREEVALEDISQFVLDAVIATEDQYFYKHDGVVPKSILRAIVQDVTNSPIQTGGSTLTQQLIKNQILSNEVSFDRKAKEILIALRLEKFFDKEEILEAYLNIIPYGRNSSGRNIAGVQTAAKGIFGVDAKDLNLPQAAFIAGIPQNPYVYTPFLNQGGKVKENLEPGINRMKTVLERMLTGGFITQKQYEEALAYDIRANLAPPKSEPNEKYPWLTVEVEKRATDILMKKLAKDDGYEEKDLEENKELRSHYQVIADRNLRQNGYKIHTTIDKEVYDVMQEAVKNFQYFGPDRKETKKNLETNEDVQVIEPEELGSVLIENRTGKIISFVGGRDFEREQTNHALGAKRSNGSTMKPLLDYAPAMELGLVQPGSVIADVKFSYGKYTPYNVGGANDFDGLMSARRALQVSKNIPAIKTYLKAFDHRPITFLEKMGFTSLNEKDYHAPSLAIGGMTDGVSVEENVNAFATFANEGKFIDAYMIEKIETNDGDVIYEHEVKPVEVFSPQTAYLTIDMMRDVINGGTAASMNSYLKFNADWAGKTGTTNDWWDIWFVATNPNVTFGTWIGYDTPKPVALNYKGLYNSRRNILLWAQQLNAVYDVKPELVKPKENFKMPGGIVSRSYCGISGLLPSDLCREAGLVQSDIYNAKFVPTKVDDNLVKGKYIEVDGKAYRVPSSAPQEFVQEGIMIKKEFLAEHGLKDSAAISQLLPKNDRWKNLVVTESTELKDNGSVPSQVKGASISSGTLKWAKHDHNDVIGYRIYSAANFTADFKKIGSVPATKNLQFNVGNAVAAYYVTAVDVTGKETPLANSVLIKNGDYKPEQEVVTPPPADPPAEGDSGANNENGNNGNGKGNGKEKGKENGGN</sequence>
<evidence type="ECO:0000259" key="18">
    <source>
        <dbReference type="Pfam" id="PF00905"/>
    </source>
</evidence>
<evidence type="ECO:0000256" key="2">
    <source>
        <dbReference type="ARBA" id="ARBA00022645"/>
    </source>
</evidence>
<feature type="transmembrane region" description="Helical" evidence="17">
    <location>
        <begin position="43"/>
        <end position="71"/>
    </location>
</feature>
<dbReference type="InterPro" id="IPR001460">
    <property type="entry name" value="PCN-bd_Tpept"/>
</dbReference>
<keyword evidence="12" id="KW-0511">Multifunctional enzyme</keyword>
<keyword evidence="2" id="KW-0121">Carboxypeptidase</keyword>
<evidence type="ECO:0000256" key="8">
    <source>
        <dbReference type="ARBA" id="ARBA00022960"/>
    </source>
</evidence>
<feature type="domain" description="Penicillin-binding protein transpeptidase" evidence="18">
    <location>
        <begin position="430"/>
        <end position="661"/>
    </location>
</feature>
<evidence type="ECO:0000256" key="1">
    <source>
        <dbReference type="ARBA" id="ARBA00022475"/>
    </source>
</evidence>
<protein>
    <submittedName>
        <fullName evidence="20">Transglycosylase domain-containing protein</fullName>
    </submittedName>
</protein>
<evidence type="ECO:0000256" key="15">
    <source>
        <dbReference type="ARBA" id="ARBA00049902"/>
    </source>
</evidence>
<dbReference type="PANTHER" id="PTHR32282:SF32">
    <property type="entry name" value="PENICILLIN-BINDING PROTEIN 2A"/>
    <property type="match status" value="1"/>
</dbReference>
<gene>
    <name evidence="20" type="ORF">ACFSFW_13880</name>
</gene>
<keyword evidence="11 17" id="KW-0472">Membrane</keyword>
<dbReference type="InterPro" id="IPR023346">
    <property type="entry name" value="Lysozyme-like_dom_sf"/>
</dbReference>
<dbReference type="SUPFAM" id="SSF53955">
    <property type="entry name" value="Lysozyme-like"/>
    <property type="match status" value="1"/>
</dbReference>
<keyword evidence="13" id="KW-0961">Cell wall biogenesis/degradation</keyword>
<dbReference type="InterPro" id="IPR036950">
    <property type="entry name" value="PBP_transglycosylase"/>
</dbReference>
<dbReference type="Proteomes" id="UP001597227">
    <property type="component" value="Unassembled WGS sequence"/>
</dbReference>
<dbReference type="InterPro" id="IPR001264">
    <property type="entry name" value="Glyco_trans_51"/>
</dbReference>
<evidence type="ECO:0000256" key="17">
    <source>
        <dbReference type="SAM" id="Phobius"/>
    </source>
</evidence>
<evidence type="ECO:0000256" key="6">
    <source>
        <dbReference type="ARBA" id="ARBA00022692"/>
    </source>
</evidence>
<comment type="catalytic activity">
    <reaction evidence="14">
        <text>Preferential cleavage: (Ac)2-L-Lys-D-Ala-|-D-Ala. Also transpeptidation of peptidyl-alanyl moieties that are N-acyl substituents of D-alanine.</text>
        <dbReference type="EC" id="3.4.16.4"/>
    </reaction>
</comment>
<keyword evidence="3" id="KW-0645">Protease</keyword>
<evidence type="ECO:0000313" key="21">
    <source>
        <dbReference type="Proteomes" id="UP001597227"/>
    </source>
</evidence>
<keyword evidence="6 17" id="KW-0812">Transmembrane</keyword>
<keyword evidence="1" id="KW-1003">Cell membrane</keyword>
<name>A0ABW4MTN4_9BACI</name>
<reference evidence="21" key="1">
    <citation type="journal article" date="2019" name="Int. J. Syst. Evol. Microbiol.">
        <title>The Global Catalogue of Microorganisms (GCM) 10K type strain sequencing project: providing services to taxonomists for standard genome sequencing and annotation.</title>
        <authorList>
            <consortium name="The Broad Institute Genomics Platform"/>
            <consortium name="The Broad Institute Genome Sequencing Center for Infectious Disease"/>
            <person name="Wu L."/>
            <person name="Ma J."/>
        </authorList>
    </citation>
    <scope>NUCLEOTIDE SEQUENCE [LARGE SCALE GENOMIC DNA]</scope>
    <source>
        <strain evidence="21">CCUG 15531</strain>
    </source>
</reference>
<accession>A0ABW4MTN4</accession>
<dbReference type="Gene3D" id="3.90.1310.40">
    <property type="match status" value="1"/>
</dbReference>
<comment type="caution">
    <text evidence="20">The sequence shown here is derived from an EMBL/GenBank/DDBJ whole genome shotgun (WGS) entry which is preliminary data.</text>
</comment>
<comment type="catalytic activity">
    <reaction evidence="15">
        <text>[GlcNAc-(1-&gt;4)-Mur2Ac(oyl-L-Ala-gamma-D-Glu-L-Lys-D-Ala-D-Ala)](n)-di-trans,octa-cis-undecaprenyl diphosphate + beta-D-GlcNAc-(1-&gt;4)-Mur2Ac(oyl-L-Ala-gamma-D-Glu-L-Lys-D-Ala-D-Ala)-di-trans,octa-cis-undecaprenyl diphosphate = [GlcNAc-(1-&gt;4)-Mur2Ac(oyl-L-Ala-gamma-D-Glu-L-Lys-D-Ala-D-Ala)](n+1)-di-trans,octa-cis-undecaprenyl diphosphate + di-trans,octa-cis-undecaprenyl diphosphate + H(+)</text>
        <dbReference type="Rhea" id="RHEA:23708"/>
        <dbReference type="Rhea" id="RHEA-COMP:9602"/>
        <dbReference type="Rhea" id="RHEA-COMP:9603"/>
        <dbReference type="ChEBI" id="CHEBI:15378"/>
        <dbReference type="ChEBI" id="CHEBI:58405"/>
        <dbReference type="ChEBI" id="CHEBI:60033"/>
        <dbReference type="ChEBI" id="CHEBI:78435"/>
        <dbReference type="EC" id="2.4.99.28"/>
    </reaction>
</comment>
<keyword evidence="4" id="KW-0328">Glycosyltransferase</keyword>
<keyword evidence="5" id="KW-0808">Transferase</keyword>
<dbReference type="InterPro" id="IPR013783">
    <property type="entry name" value="Ig-like_fold"/>
</dbReference>
<keyword evidence="10 17" id="KW-1133">Transmembrane helix</keyword>
<organism evidence="20 21">
    <name type="scientific">Fredinandcohnia salidurans</name>
    <dbReference type="NCBI Taxonomy" id="2595041"/>
    <lineage>
        <taxon>Bacteria</taxon>
        <taxon>Bacillati</taxon>
        <taxon>Bacillota</taxon>
        <taxon>Bacilli</taxon>
        <taxon>Bacillales</taxon>
        <taxon>Bacillaceae</taxon>
        <taxon>Fredinandcohnia</taxon>
    </lineage>
</organism>
<dbReference type="Pfam" id="PF00905">
    <property type="entry name" value="Transpeptidase"/>
    <property type="match status" value="1"/>
</dbReference>
<evidence type="ECO:0000256" key="13">
    <source>
        <dbReference type="ARBA" id="ARBA00023316"/>
    </source>
</evidence>
<dbReference type="SUPFAM" id="SSF56601">
    <property type="entry name" value="beta-lactamase/transpeptidase-like"/>
    <property type="match status" value="1"/>
</dbReference>
<evidence type="ECO:0000256" key="14">
    <source>
        <dbReference type="ARBA" id="ARBA00034000"/>
    </source>
</evidence>
<evidence type="ECO:0000256" key="12">
    <source>
        <dbReference type="ARBA" id="ARBA00023268"/>
    </source>
</evidence>
<dbReference type="PANTHER" id="PTHR32282">
    <property type="entry name" value="BINDING PROTEIN TRANSPEPTIDASE, PUTATIVE-RELATED"/>
    <property type="match status" value="1"/>
</dbReference>
<evidence type="ECO:0000313" key="20">
    <source>
        <dbReference type="EMBL" id="MFD1779750.1"/>
    </source>
</evidence>
<dbReference type="Gene3D" id="2.60.40.10">
    <property type="entry name" value="Immunoglobulins"/>
    <property type="match status" value="1"/>
</dbReference>
<proteinExistence type="predicted"/>
<keyword evidence="8" id="KW-0133">Cell shape</keyword>
<keyword evidence="21" id="KW-1185">Reference proteome</keyword>
<feature type="domain" description="Glycosyl transferase family 51" evidence="19">
    <location>
        <begin position="106"/>
        <end position="291"/>
    </location>
</feature>
<evidence type="ECO:0000256" key="3">
    <source>
        <dbReference type="ARBA" id="ARBA00022670"/>
    </source>
</evidence>
<keyword evidence="9" id="KW-0573">Peptidoglycan synthesis</keyword>
<dbReference type="InterPro" id="IPR050396">
    <property type="entry name" value="Glycosyltr_51/Transpeptidase"/>
</dbReference>
<dbReference type="Gene3D" id="3.40.710.10">
    <property type="entry name" value="DD-peptidase/beta-lactamase superfamily"/>
    <property type="match status" value="1"/>
</dbReference>
<evidence type="ECO:0000256" key="9">
    <source>
        <dbReference type="ARBA" id="ARBA00022984"/>
    </source>
</evidence>
<dbReference type="InterPro" id="IPR012338">
    <property type="entry name" value="Beta-lactam/transpept-like"/>
</dbReference>
<evidence type="ECO:0000256" key="11">
    <source>
        <dbReference type="ARBA" id="ARBA00023136"/>
    </source>
</evidence>
<feature type="region of interest" description="Disordered" evidence="16">
    <location>
        <begin position="930"/>
        <end position="977"/>
    </location>
</feature>
<evidence type="ECO:0000256" key="16">
    <source>
        <dbReference type="SAM" id="MobiDB-lite"/>
    </source>
</evidence>
<dbReference type="RefSeq" id="WP_388039125.1">
    <property type="nucleotide sequence ID" value="NZ_JBHUEK010000021.1"/>
</dbReference>
<evidence type="ECO:0000259" key="19">
    <source>
        <dbReference type="Pfam" id="PF00912"/>
    </source>
</evidence>
<evidence type="ECO:0000256" key="4">
    <source>
        <dbReference type="ARBA" id="ARBA00022676"/>
    </source>
</evidence>
<dbReference type="Gene3D" id="1.10.3810.10">
    <property type="entry name" value="Biosynthetic peptidoglycan transglycosylase-like"/>
    <property type="match status" value="1"/>
</dbReference>
<dbReference type="EMBL" id="JBHUEK010000021">
    <property type="protein sequence ID" value="MFD1779750.1"/>
    <property type="molecule type" value="Genomic_DNA"/>
</dbReference>
<evidence type="ECO:0000256" key="5">
    <source>
        <dbReference type="ARBA" id="ARBA00022679"/>
    </source>
</evidence>
<evidence type="ECO:0000256" key="10">
    <source>
        <dbReference type="ARBA" id="ARBA00022989"/>
    </source>
</evidence>